<protein>
    <recommendedName>
        <fullName evidence="3">DC1 domain-containing protein</fullName>
    </recommendedName>
</protein>
<evidence type="ECO:0000256" key="2">
    <source>
        <dbReference type="SAM" id="MobiDB-lite"/>
    </source>
</evidence>
<dbReference type="AlphaFoldDB" id="A0AAV9FH21"/>
<dbReference type="InterPro" id="IPR004146">
    <property type="entry name" value="DC1"/>
</dbReference>
<evidence type="ECO:0000256" key="1">
    <source>
        <dbReference type="ARBA" id="ARBA00022737"/>
    </source>
</evidence>
<evidence type="ECO:0000259" key="3">
    <source>
        <dbReference type="Pfam" id="PF03107"/>
    </source>
</evidence>
<dbReference type="PANTHER" id="PTHR46288:SF80">
    <property type="entry name" value="CYSTEINE_HISTIDINE-RICH C1 DOMAIN FAMILY PROTEIN"/>
    <property type="match status" value="1"/>
</dbReference>
<evidence type="ECO:0000313" key="4">
    <source>
        <dbReference type="EMBL" id="KAK1325225.1"/>
    </source>
</evidence>
<feature type="region of interest" description="Disordered" evidence="2">
    <location>
        <begin position="312"/>
        <end position="354"/>
    </location>
</feature>
<organism evidence="4 5">
    <name type="scientific">Acorus calamus</name>
    <name type="common">Sweet flag</name>
    <dbReference type="NCBI Taxonomy" id="4465"/>
    <lineage>
        <taxon>Eukaryota</taxon>
        <taxon>Viridiplantae</taxon>
        <taxon>Streptophyta</taxon>
        <taxon>Embryophyta</taxon>
        <taxon>Tracheophyta</taxon>
        <taxon>Spermatophyta</taxon>
        <taxon>Magnoliopsida</taxon>
        <taxon>Liliopsida</taxon>
        <taxon>Acoraceae</taxon>
        <taxon>Acorus</taxon>
    </lineage>
</organism>
<reference evidence="4" key="1">
    <citation type="journal article" date="2023" name="Nat. Commun.">
        <title>Diploid and tetraploid genomes of Acorus and the evolution of monocots.</title>
        <authorList>
            <person name="Ma L."/>
            <person name="Liu K.W."/>
            <person name="Li Z."/>
            <person name="Hsiao Y.Y."/>
            <person name="Qi Y."/>
            <person name="Fu T."/>
            <person name="Tang G.D."/>
            <person name="Zhang D."/>
            <person name="Sun W.H."/>
            <person name="Liu D.K."/>
            <person name="Li Y."/>
            <person name="Chen G.Z."/>
            <person name="Liu X.D."/>
            <person name="Liao X.Y."/>
            <person name="Jiang Y.T."/>
            <person name="Yu X."/>
            <person name="Hao Y."/>
            <person name="Huang J."/>
            <person name="Zhao X.W."/>
            <person name="Ke S."/>
            <person name="Chen Y.Y."/>
            <person name="Wu W.L."/>
            <person name="Hsu J.L."/>
            <person name="Lin Y.F."/>
            <person name="Huang M.D."/>
            <person name="Li C.Y."/>
            <person name="Huang L."/>
            <person name="Wang Z.W."/>
            <person name="Zhao X."/>
            <person name="Zhong W.Y."/>
            <person name="Peng D.H."/>
            <person name="Ahmad S."/>
            <person name="Lan S."/>
            <person name="Zhang J.S."/>
            <person name="Tsai W.C."/>
            <person name="Van de Peer Y."/>
            <person name="Liu Z.J."/>
        </authorList>
    </citation>
    <scope>NUCLEOTIDE SEQUENCE</scope>
    <source>
        <strain evidence="4">CP</strain>
    </source>
</reference>
<dbReference type="InterPro" id="IPR046349">
    <property type="entry name" value="C1-like_sf"/>
</dbReference>
<feature type="domain" description="DC1" evidence="3">
    <location>
        <begin position="13"/>
        <end position="63"/>
    </location>
</feature>
<reference evidence="4" key="2">
    <citation type="submission" date="2023-06" db="EMBL/GenBank/DDBJ databases">
        <authorList>
            <person name="Ma L."/>
            <person name="Liu K.-W."/>
            <person name="Li Z."/>
            <person name="Hsiao Y.-Y."/>
            <person name="Qi Y."/>
            <person name="Fu T."/>
            <person name="Tang G."/>
            <person name="Zhang D."/>
            <person name="Sun W.-H."/>
            <person name="Liu D.-K."/>
            <person name="Li Y."/>
            <person name="Chen G.-Z."/>
            <person name="Liu X.-D."/>
            <person name="Liao X.-Y."/>
            <person name="Jiang Y.-T."/>
            <person name="Yu X."/>
            <person name="Hao Y."/>
            <person name="Huang J."/>
            <person name="Zhao X.-W."/>
            <person name="Ke S."/>
            <person name="Chen Y.-Y."/>
            <person name="Wu W.-L."/>
            <person name="Hsu J.-L."/>
            <person name="Lin Y.-F."/>
            <person name="Huang M.-D."/>
            <person name="Li C.-Y."/>
            <person name="Huang L."/>
            <person name="Wang Z.-W."/>
            <person name="Zhao X."/>
            <person name="Zhong W.-Y."/>
            <person name="Peng D.-H."/>
            <person name="Ahmad S."/>
            <person name="Lan S."/>
            <person name="Zhang J.-S."/>
            <person name="Tsai W.-C."/>
            <person name="Van De Peer Y."/>
            <person name="Liu Z.-J."/>
        </authorList>
    </citation>
    <scope>NUCLEOTIDE SEQUENCE</scope>
    <source>
        <strain evidence="4">CP</strain>
        <tissue evidence="4">Leaves</tissue>
    </source>
</reference>
<accession>A0AAV9FH21</accession>
<sequence length="354" mass="38730">MGKLNYQPNMTHFSHPHPLELSNLQHQSSSTLLSPPSCSCCKVRISGWAYQCAACKYFLHITCSQMPQLIHHPFDPNHALSLLPVPAYPERTFRCDACGRQGDGFSYHCGVCELDVHALCASMPLSVTHAAHAHPLGLEFFPPYNNKGFSCDVCRGTGSNHWLYRCAACEFDAHLSCATAKAGPLPQSPGSQQTQLQNRPFYGQQYQHLQQQSPRVQQFQTLQQQPLRPQQYQLQQQQLLLLQQQQQLRQQHLLQQQQMFSSPRAQARPNGFAQNSAQNYQQTGSGQVLNSLMNQVTQVVTDDVSQQIGQDLVQGISGGGDGGGGGGGGGDGGSGSVFDVGGVFGDSDESSSWD</sequence>
<proteinExistence type="predicted"/>
<dbReference type="SUPFAM" id="SSF57889">
    <property type="entry name" value="Cysteine-rich domain"/>
    <property type="match status" value="1"/>
</dbReference>
<gene>
    <name evidence="4" type="ORF">QJS10_CPA01g00213</name>
</gene>
<dbReference type="Proteomes" id="UP001180020">
    <property type="component" value="Unassembled WGS sequence"/>
</dbReference>
<keyword evidence="5" id="KW-1185">Reference proteome</keyword>
<dbReference type="EMBL" id="JAUJYO010000001">
    <property type="protein sequence ID" value="KAK1325225.1"/>
    <property type="molecule type" value="Genomic_DNA"/>
</dbReference>
<feature type="domain" description="DC1" evidence="3">
    <location>
        <begin position="76"/>
        <end position="121"/>
    </location>
</feature>
<evidence type="ECO:0000313" key="5">
    <source>
        <dbReference type="Proteomes" id="UP001180020"/>
    </source>
</evidence>
<dbReference type="PANTHER" id="PTHR46288">
    <property type="entry name" value="PHORBOL-ESTER/DAG-TYPE DOMAIN-CONTAINING PROTEIN"/>
    <property type="match status" value="1"/>
</dbReference>
<feature type="compositionally biased region" description="Gly residues" evidence="2">
    <location>
        <begin position="316"/>
        <end position="335"/>
    </location>
</feature>
<dbReference type="Pfam" id="PF03107">
    <property type="entry name" value="C1_2"/>
    <property type="match status" value="3"/>
</dbReference>
<comment type="caution">
    <text evidence="4">The sequence shown here is derived from an EMBL/GenBank/DDBJ whole genome shotgun (WGS) entry which is preliminary data.</text>
</comment>
<feature type="domain" description="DC1" evidence="3">
    <location>
        <begin position="132"/>
        <end position="178"/>
    </location>
</feature>
<name>A0AAV9FH21_ACOCL</name>
<keyword evidence="1" id="KW-0677">Repeat</keyword>